<dbReference type="EC" id="3.5.1.28" evidence="3"/>
<gene>
    <name evidence="7" type="ORF">GK011_00270</name>
    <name evidence="8" type="ORF">GN242_12760</name>
</gene>
<dbReference type="Gene3D" id="1.10.101.10">
    <property type="entry name" value="PGBD-like superfamily/PGBD"/>
    <property type="match status" value="1"/>
</dbReference>
<dbReference type="RefSeq" id="WP_154750742.1">
    <property type="nucleotide sequence ID" value="NZ_CP046509.1"/>
</dbReference>
<dbReference type="KEGG" id="erwi:GN242_12760"/>
<evidence type="ECO:0000313" key="9">
    <source>
        <dbReference type="Proteomes" id="UP000424752"/>
    </source>
</evidence>
<comment type="similarity">
    <text evidence="2">Belongs to the N-acetylmuramoyl-L-alanine amidase 2 family.</text>
</comment>
<dbReference type="Proteomes" id="UP000424752">
    <property type="component" value="Chromosome"/>
</dbReference>
<dbReference type="Gene3D" id="3.40.80.10">
    <property type="entry name" value="Peptidoglycan recognition protein-like"/>
    <property type="match status" value="1"/>
</dbReference>
<dbReference type="InterPro" id="IPR002502">
    <property type="entry name" value="Amidase_domain"/>
</dbReference>
<evidence type="ECO:0000256" key="4">
    <source>
        <dbReference type="ARBA" id="ARBA00022801"/>
    </source>
</evidence>
<dbReference type="CDD" id="cd06583">
    <property type="entry name" value="PGRP"/>
    <property type="match status" value="1"/>
</dbReference>
<dbReference type="Pfam" id="PF01510">
    <property type="entry name" value="Amidase_2"/>
    <property type="match status" value="1"/>
</dbReference>
<dbReference type="Proteomes" id="UP000480164">
    <property type="component" value="Unassembled WGS sequence"/>
</dbReference>
<keyword evidence="10" id="KW-1185">Reference proteome</keyword>
<dbReference type="InterPro" id="IPR051206">
    <property type="entry name" value="NAMLAA_amidase_2"/>
</dbReference>
<evidence type="ECO:0000313" key="10">
    <source>
        <dbReference type="Proteomes" id="UP000480164"/>
    </source>
</evidence>
<keyword evidence="4" id="KW-0378">Hydrolase</keyword>
<reference evidence="7 10" key="1">
    <citation type="submission" date="2019-11" db="EMBL/GenBank/DDBJ databases">
        <title>Erwinia sp. nov., isolated from feces of birds in Tibet plateau of China.</title>
        <authorList>
            <person name="Ge Y."/>
        </authorList>
    </citation>
    <scope>NUCLEOTIDE SEQUENCE [LARGE SCALE GENOMIC DNA]</scope>
    <source>
        <strain evidence="7 10">J316</strain>
    </source>
</reference>
<reference evidence="8 9" key="2">
    <citation type="submission" date="2019-12" db="EMBL/GenBank/DDBJ databases">
        <title>Erwinia sp. nov., isolated from droppings of birds in the Qinghai-Tiebt plateau of China.</title>
        <authorList>
            <person name="Ge Y."/>
        </authorList>
    </citation>
    <scope>NUCLEOTIDE SEQUENCE [LARGE SCALE GENOMIC DNA]</scope>
    <source>
        <strain evidence="8 9">J780</strain>
    </source>
</reference>
<evidence type="ECO:0000256" key="2">
    <source>
        <dbReference type="ARBA" id="ARBA00007553"/>
    </source>
</evidence>
<comment type="catalytic activity">
    <reaction evidence="1">
        <text>Hydrolyzes the link between N-acetylmuramoyl residues and L-amino acid residues in certain cell-wall glycopeptides.</text>
        <dbReference type="EC" id="3.5.1.28"/>
    </reaction>
</comment>
<dbReference type="GO" id="GO:0009253">
    <property type="term" value="P:peptidoglycan catabolic process"/>
    <property type="evidence" value="ECO:0007669"/>
    <property type="project" value="InterPro"/>
</dbReference>
<dbReference type="SUPFAM" id="SSF47090">
    <property type="entry name" value="PGBD-like"/>
    <property type="match status" value="1"/>
</dbReference>
<dbReference type="PANTHER" id="PTHR30417:SF12">
    <property type="entry name" value="N-ACETYLMURAMOYL-L-ALANINE AMIDASE"/>
    <property type="match status" value="1"/>
</dbReference>
<evidence type="ECO:0000256" key="5">
    <source>
        <dbReference type="ARBA" id="ARBA00023316"/>
    </source>
</evidence>
<dbReference type="GO" id="GO:0009254">
    <property type="term" value="P:peptidoglycan turnover"/>
    <property type="evidence" value="ECO:0007669"/>
    <property type="project" value="TreeGrafter"/>
</dbReference>
<evidence type="ECO:0000313" key="7">
    <source>
        <dbReference type="EMBL" id="MTD25384.1"/>
    </source>
</evidence>
<evidence type="ECO:0000256" key="1">
    <source>
        <dbReference type="ARBA" id="ARBA00001561"/>
    </source>
</evidence>
<dbReference type="EMBL" id="WLZX01000001">
    <property type="protein sequence ID" value="MTD25384.1"/>
    <property type="molecule type" value="Genomic_DNA"/>
</dbReference>
<keyword evidence="5" id="KW-0961">Cell wall biogenesis/degradation</keyword>
<dbReference type="FunFam" id="3.40.80.10:FF:000003">
    <property type="entry name" value="N-acetylmuramoyl-L-alanine amidase"/>
    <property type="match status" value="1"/>
</dbReference>
<protein>
    <recommendedName>
        <fullName evidence="3">N-acetylmuramoyl-L-alanine amidase</fullName>
        <ecNumber evidence="3">3.5.1.28</ecNumber>
    </recommendedName>
</protein>
<dbReference type="InterPro" id="IPR036365">
    <property type="entry name" value="PGBD-like_sf"/>
</dbReference>
<dbReference type="GO" id="GO:0019867">
    <property type="term" value="C:outer membrane"/>
    <property type="evidence" value="ECO:0007669"/>
    <property type="project" value="TreeGrafter"/>
</dbReference>
<sequence>MYQVDYNSYRSIKAFNRRVRFLIIHYTAENFSDAVASLTGSSVSTHYLIPDPTDKSYISAGFRDLHIFNMVDENDRAWHAGSSYWAGRNNLNDTSIGIEIVNLATDNGGIFTFPPYNSGQIEAVTQLARNIIQRYPDISPVNIVGHSDIAPGRKSDPGANFPWQELYHNGVGAWYDDATRRKYQGNFKCALPDKEEVLQKLNRYGYDISGAASDEGYVDLIRTFQLHFRQSNYDGALDSETAAIIYALVEKYNPE</sequence>
<dbReference type="EMBL" id="CP046509">
    <property type="protein sequence ID" value="QGU88046.1"/>
    <property type="molecule type" value="Genomic_DNA"/>
</dbReference>
<dbReference type="GO" id="GO:0071555">
    <property type="term" value="P:cell wall organization"/>
    <property type="evidence" value="ECO:0007669"/>
    <property type="project" value="UniProtKB-KW"/>
</dbReference>
<evidence type="ECO:0000256" key="3">
    <source>
        <dbReference type="ARBA" id="ARBA00011901"/>
    </source>
</evidence>
<dbReference type="SMART" id="SM00644">
    <property type="entry name" value="Ami_2"/>
    <property type="match status" value="1"/>
</dbReference>
<dbReference type="AlphaFoldDB" id="A0A6I6EP83"/>
<feature type="domain" description="N-acetylmuramoyl-L-alanine amidase" evidence="6">
    <location>
        <begin position="7"/>
        <end position="158"/>
    </location>
</feature>
<evidence type="ECO:0000259" key="6">
    <source>
        <dbReference type="SMART" id="SM00644"/>
    </source>
</evidence>
<dbReference type="InterPro" id="IPR036366">
    <property type="entry name" value="PGBDSf"/>
</dbReference>
<organism evidence="8 9">
    <name type="scientific">Erwinia sorbitola</name>
    <dbReference type="NCBI Taxonomy" id="2681984"/>
    <lineage>
        <taxon>Bacteria</taxon>
        <taxon>Pseudomonadati</taxon>
        <taxon>Pseudomonadota</taxon>
        <taxon>Gammaproteobacteria</taxon>
        <taxon>Enterobacterales</taxon>
        <taxon>Erwiniaceae</taxon>
        <taxon>Erwinia</taxon>
    </lineage>
</organism>
<dbReference type="PANTHER" id="PTHR30417">
    <property type="entry name" value="N-ACETYLMURAMOYL-L-ALANINE AMIDASE AMID"/>
    <property type="match status" value="1"/>
</dbReference>
<accession>A0A6I6EP83</accession>
<dbReference type="InterPro" id="IPR036505">
    <property type="entry name" value="Amidase/PGRP_sf"/>
</dbReference>
<dbReference type="SUPFAM" id="SSF55846">
    <property type="entry name" value="N-acetylmuramoyl-L-alanine amidase-like"/>
    <property type="match status" value="1"/>
</dbReference>
<evidence type="ECO:0000313" key="8">
    <source>
        <dbReference type="EMBL" id="QGU88046.1"/>
    </source>
</evidence>
<accession>A0A6L6GIY0</accession>
<proteinExistence type="inferred from homology"/>
<dbReference type="GO" id="GO:0008745">
    <property type="term" value="F:N-acetylmuramoyl-L-alanine amidase activity"/>
    <property type="evidence" value="ECO:0007669"/>
    <property type="project" value="UniProtKB-EC"/>
</dbReference>
<name>A0A6I6EP83_9GAMM</name>